<name>A0ABR2W7Z6_9FUNG</name>
<dbReference type="InterPro" id="IPR015403">
    <property type="entry name" value="Mon2/Sec7/BIG1-like_HDS"/>
</dbReference>
<accession>A0ABR2W7Z6</accession>
<protein>
    <submittedName>
        <fullName evidence="4">Guanine nucleotide exchange protein for ADP-robosylation factor</fullName>
    </submittedName>
</protein>
<dbReference type="PANTHER" id="PTHR10663:SF375">
    <property type="entry name" value="LD29171P"/>
    <property type="match status" value="1"/>
</dbReference>
<proteinExistence type="predicted"/>
<keyword evidence="5" id="KW-1185">Reference proteome</keyword>
<evidence type="ECO:0000256" key="1">
    <source>
        <dbReference type="SAM" id="SignalP"/>
    </source>
</evidence>
<comment type="caution">
    <text evidence="4">The sequence shown here is derived from an EMBL/GenBank/DDBJ whole genome shotgun (WGS) entry which is preliminary data.</text>
</comment>
<dbReference type="InterPro" id="IPR016024">
    <property type="entry name" value="ARM-type_fold"/>
</dbReference>
<evidence type="ECO:0000259" key="3">
    <source>
        <dbReference type="Pfam" id="PF20252"/>
    </source>
</evidence>
<evidence type="ECO:0000313" key="5">
    <source>
        <dbReference type="Proteomes" id="UP001479436"/>
    </source>
</evidence>
<feature type="domain" description="Sec7/BIG1-like C-terminal" evidence="3">
    <location>
        <begin position="649"/>
        <end position="829"/>
    </location>
</feature>
<dbReference type="SUPFAM" id="SSF48371">
    <property type="entry name" value="ARM repeat"/>
    <property type="match status" value="1"/>
</dbReference>
<evidence type="ECO:0000313" key="4">
    <source>
        <dbReference type="EMBL" id="KAK9722111.1"/>
    </source>
</evidence>
<dbReference type="PANTHER" id="PTHR10663">
    <property type="entry name" value="GUANYL-NUCLEOTIDE EXCHANGE FACTOR"/>
    <property type="match status" value="1"/>
</dbReference>
<dbReference type="InterPro" id="IPR046455">
    <property type="entry name" value="Sec7/BIG1-like_C"/>
</dbReference>
<sequence>MFELVWMAFLAGISTSMQDYDDLEIVNLCLEGLKYAVHIASIFDMELERNAFVSTLAKFTFLNNLSEMKVKNVEAIKTLLEIAHSEGNHLKESWKDVLACVSQLERFQLISNGADGDTIPDLNQARLLNNPQSQLEKRQSTTSVHLNKSNRNSTMHTSYAEEAAIETRSQQVVVAVDRIFTGSVRLSGRAVVDFVRALSEISMEEIQLSKNSEHPRTYCLQKLVEICYYNMNRIRMEWSNMWAILGDHFNQVGCHSNAHVGFFALDSLRQLSMKFLEKEELPHFKFQKDFLKPFEFIMEHNQNYHIKDMALRCLQQMIQARGYHIRSGWKTMFRVFSKAAKEDNEAIVAMAFEIIKSVSKDNFHEIAAHGCLEDFVSCLIEFCKNTRFVKISLHSMEIYKQVTQDLISQHGGTILHSDGDDSPVLREDPELSFWYPIMLGLYDIIMNCEDLEVRNRALDFMFDCLKQHGANFPKDFWKSIFQQVIFPIFHDLDSSNKKTRFRNQEDMSVWLSTTLIQAVRNTIDLFTFYFDTLKDMTDGVLELLCVCITQENETLARIGNSCLQRLIESNISRLDSALWDKVCSTFVTLFDKSSPQGLFDFRKTLFGPDSSGASPLSGMPTRSSSLPNASLYQMDKQKQEFRRITARCVLRLLLIQTVDDLFNSNEIVYRSIDSHHLFILIDCLERSYSFAQRFNSDMELRAAIFEAGLMPQLPNLFRQETLSACSCVFLLFKMYSDNSKDRQNHADEVEDKLGPLCHTILSSYNMIDRSSVDSNLEIWRPIVVKVLNKLCELEESQFAKHVPKLYPQILALFSSKLHTDVRLSVQRFLTRLGEAYHIVS</sequence>
<dbReference type="Pfam" id="PF20252">
    <property type="entry name" value="BIG2_C"/>
    <property type="match status" value="1"/>
</dbReference>
<organism evidence="4 5">
    <name type="scientific">Basidiobolus ranarum</name>
    <dbReference type="NCBI Taxonomy" id="34480"/>
    <lineage>
        <taxon>Eukaryota</taxon>
        <taxon>Fungi</taxon>
        <taxon>Fungi incertae sedis</taxon>
        <taxon>Zoopagomycota</taxon>
        <taxon>Entomophthoromycotina</taxon>
        <taxon>Basidiobolomycetes</taxon>
        <taxon>Basidiobolales</taxon>
        <taxon>Basidiobolaceae</taxon>
        <taxon>Basidiobolus</taxon>
    </lineage>
</organism>
<dbReference type="Pfam" id="PF09324">
    <property type="entry name" value="Sec7-like_HDS"/>
    <property type="match status" value="1"/>
</dbReference>
<feature type="signal peptide" evidence="1">
    <location>
        <begin position="1"/>
        <end position="16"/>
    </location>
</feature>
<evidence type="ECO:0000259" key="2">
    <source>
        <dbReference type="Pfam" id="PF09324"/>
    </source>
</evidence>
<reference evidence="4 5" key="1">
    <citation type="submission" date="2023-04" db="EMBL/GenBank/DDBJ databases">
        <title>Genome of Basidiobolus ranarum AG-B5.</title>
        <authorList>
            <person name="Stajich J.E."/>
            <person name="Carter-House D."/>
            <person name="Gryganskyi A."/>
        </authorList>
    </citation>
    <scope>NUCLEOTIDE SEQUENCE [LARGE SCALE GENOMIC DNA]</scope>
    <source>
        <strain evidence="4 5">AG-B5</strain>
    </source>
</reference>
<dbReference type="Proteomes" id="UP001479436">
    <property type="component" value="Unassembled WGS sequence"/>
</dbReference>
<gene>
    <name evidence="4" type="primary">SEC7_1</name>
    <name evidence="4" type="ORF">K7432_002921</name>
</gene>
<keyword evidence="1" id="KW-0732">Signal</keyword>
<feature type="chain" id="PRO_5046031147" evidence="1">
    <location>
        <begin position="17"/>
        <end position="840"/>
    </location>
</feature>
<feature type="domain" description="Mon2/Sec7/BIG1-like HDS" evidence="2">
    <location>
        <begin position="274"/>
        <end position="356"/>
    </location>
</feature>
<dbReference type="EMBL" id="JASJQH010006958">
    <property type="protein sequence ID" value="KAK9722111.1"/>
    <property type="molecule type" value="Genomic_DNA"/>
</dbReference>